<name>A0A4Y2V6J2_ARAVE</name>
<keyword evidence="2" id="KW-1185">Reference proteome</keyword>
<dbReference type="Gene3D" id="3.40.50.1240">
    <property type="entry name" value="Phosphoglycerate mutase-like"/>
    <property type="match status" value="1"/>
</dbReference>
<feature type="non-terminal residue" evidence="1">
    <location>
        <position position="1"/>
    </location>
</feature>
<dbReference type="SUPFAM" id="SSF53254">
    <property type="entry name" value="Phosphoglycerate mutase-like"/>
    <property type="match status" value="1"/>
</dbReference>
<evidence type="ECO:0000313" key="2">
    <source>
        <dbReference type="Proteomes" id="UP000499080"/>
    </source>
</evidence>
<dbReference type="OrthoDB" id="258392at2759"/>
<reference evidence="1 2" key="1">
    <citation type="journal article" date="2019" name="Sci. Rep.">
        <title>Orb-weaving spider Araneus ventricosus genome elucidates the spidroin gene catalogue.</title>
        <authorList>
            <person name="Kono N."/>
            <person name="Nakamura H."/>
            <person name="Ohtoshi R."/>
            <person name="Moran D.A.P."/>
            <person name="Shinohara A."/>
            <person name="Yoshida Y."/>
            <person name="Fujiwara M."/>
            <person name="Mori M."/>
            <person name="Tomita M."/>
            <person name="Arakawa K."/>
        </authorList>
    </citation>
    <scope>NUCLEOTIDE SEQUENCE [LARGE SCALE GENOMIC DNA]</scope>
</reference>
<gene>
    <name evidence="1" type="ORF">AVEN_119487_1</name>
</gene>
<protein>
    <submittedName>
        <fullName evidence="1">Uncharacterized protein</fullName>
    </submittedName>
</protein>
<dbReference type="InterPro" id="IPR029033">
    <property type="entry name" value="His_PPase_superfam"/>
</dbReference>
<comment type="caution">
    <text evidence="1">The sequence shown here is derived from an EMBL/GenBank/DDBJ whole genome shotgun (WGS) entry which is preliminary data.</text>
</comment>
<organism evidence="1 2">
    <name type="scientific">Araneus ventricosus</name>
    <name type="common">Orbweaver spider</name>
    <name type="synonym">Epeira ventricosa</name>
    <dbReference type="NCBI Taxonomy" id="182803"/>
    <lineage>
        <taxon>Eukaryota</taxon>
        <taxon>Metazoa</taxon>
        <taxon>Ecdysozoa</taxon>
        <taxon>Arthropoda</taxon>
        <taxon>Chelicerata</taxon>
        <taxon>Arachnida</taxon>
        <taxon>Araneae</taxon>
        <taxon>Araneomorphae</taxon>
        <taxon>Entelegynae</taxon>
        <taxon>Araneoidea</taxon>
        <taxon>Araneidae</taxon>
        <taxon>Araneus</taxon>
    </lineage>
</organism>
<evidence type="ECO:0000313" key="1">
    <source>
        <dbReference type="EMBL" id="GBO20044.1"/>
    </source>
</evidence>
<accession>A0A4Y2V6J2</accession>
<dbReference type="GO" id="GO:0016791">
    <property type="term" value="F:phosphatase activity"/>
    <property type="evidence" value="ECO:0007669"/>
    <property type="project" value="UniProtKB-ARBA"/>
</dbReference>
<dbReference type="AlphaFoldDB" id="A0A4Y2V6J2"/>
<dbReference type="EMBL" id="BGPR01043450">
    <property type="protein sequence ID" value="GBO20044.1"/>
    <property type="molecule type" value="Genomic_DNA"/>
</dbReference>
<dbReference type="Proteomes" id="UP000499080">
    <property type="component" value="Unassembled WGS sequence"/>
</dbReference>
<proteinExistence type="predicted"/>
<sequence>NILDYFSNHVGYNVSRGNSAFRLHDTLLIEKIHNISIPQWAHQYWDELGEVADVTYRSFFSTPTILKLRTGGRECPVIELLSSARWKVEG</sequence>